<accession>A0A7R6PFN2</accession>
<feature type="coiled-coil region" evidence="5">
    <location>
        <begin position="352"/>
        <end position="419"/>
    </location>
</feature>
<protein>
    <submittedName>
        <fullName evidence="6">5'-nucleotidase</fullName>
        <ecNumber evidence="6">3.1.3.5</ecNumber>
    </submittedName>
</protein>
<dbReference type="SUPFAM" id="SSF56784">
    <property type="entry name" value="HAD-like"/>
    <property type="match status" value="1"/>
</dbReference>
<comment type="similarity">
    <text evidence="1">Belongs to the 5'(3')-deoxyribonucleotidase family.</text>
</comment>
<keyword evidence="5" id="KW-0175">Coiled coil</keyword>
<evidence type="ECO:0000256" key="2">
    <source>
        <dbReference type="ARBA" id="ARBA00022723"/>
    </source>
</evidence>
<keyword evidence="7" id="KW-1185">Reference proteome</keyword>
<dbReference type="NCBIfam" id="TIGR02244">
    <property type="entry name" value="HAD-IG-Ncltidse"/>
    <property type="match status" value="1"/>
</dbReference>
<dbReference type="Gene3D" id="3.40.50.1000">
    <property type="entry name" value="HAD superfamily/HAD-like"/>
    <property type="match status" value="2"/>
</dbReference>
<gene>
    <name evidence="6" type="ORF">TTHT_1356</name>
</gene>
<keyword evidence="3 6" id="KW-0378">Hydrolase</keyword>
<evidence type="ECO:0000313" key="6">
    <source>
        <dbReference type="EMBL" id="BBB32869.1"/>
    </source>
</evidence>
<keyword evidence="2" id="KW-0479">Metal-binding</keyword>
<evidence type="ECO:0000256" key="5">
    <source>
        <dbReference type="SAM" id="Coils"/>
    </source>
</evidence>
<proteinExistence type="inferred from homology"/>
<dbReference type="PIRSF" id="PIRSF017434">
    <property type="entry name" value="Purine_5'-nucleotidase"/>
    <property type="match status" value="1"/>
</dbReference>
<evidence type="ECO:0000256" key="4">
    <source>
        <dbReference type="ARBA" id="ARBA00022842"/>
    </source>
</evidence>
<dbReference type="InterPro" id="IPR036412">
    <property type="entry name" value="HAD-like_sf"/>
</dbReference>
<dbReference type="EMBL" id="AP017470">
    <property type="protein sequence ID" value="BBB32869.1"/>
    <property type="molecule type" value="Genomic_DNA"/>
</dbReference>
<organism evidence="6 7">
    <name type="scientific">Thermotomaculum hydrothermale</name>
    <dbReference type="NCBI Taxonomy" id="981385"/>
    <lineage>
        <taxon>Bacteria</taxon>
        <taxon>Pseudomonadati</taxon>
        <taxon>Acidobacteriota</taxon>
        <taxon>Holophagae</taxon>
        <taxon>Thermotomaculales</taxon>
        <taxon>Thermotomaculaceae</taxon>
        <taxon>Thermotomaculum</taxon>
    </lineage>
</organism>
<keyword evidence="4" id="KW-0460">Magnesium</keyword>
<reference evidence="6 7" key="1">
    <citation type="journal article" date="2012" name="Extremophiles">
        <title>Thermotomaculum hydrothermale gen. nov., sp. nov., a novel heterotrophic thermophile within the phylum Acidobacteria from a deep-sea hydrothermal vent chimney in the Southern Okinawa Trough.</title>
        <authorList>
            <person name="Izumi H."/>
            <person name="Nunoura T."/>
            <person name="Miyazaki M."/>
            <person name="Mino S."/>
            <person name="Toki T."/>
            <person name="Takai K."/>
            <person name="Sako Y."/>
            <person name="Sawabe T."/>
            <person name="Nakagawa S."/>
        </authorList>
    </citation>
    <scope>NUCLEOTIDE SEQUENCE [LARGE SCALE GENOMIC DNA]</scope>
    <source>
        <strain evidence="6 7">AC55</strain>
    </source>
</reference>
<dbReference type="AlphaFoldDB" id="A0A7R6PFN2"/>
<dbReference type="InterPro" id="IPR008380">
    <property type="entry name" value="HAD-SF_hydro_IG_5-nucl"/>
</dbReference>
<dbReference type="GO" id="GO:0008253">
    <property type="term" value="F:5'-nucleotidase activity"/>
    <property type="evidence" value="ECO:0007669"/>
    <property type="project" value="UniProtKB-EC"/>
</dbReference>
<dbReference type="InterPro" id="IPR016695">
    <property type="entry name" value="Pur_nucleotidase"/>
</dbReference>
<evidence type="ECO:0000256" key="3">
    <source>
        <dbReference type="ARBA" id="ARBA00022801"/>
    </source>
</evidence>
<dbReference type="Proteomes" id="UP000595564">
    <property type="component" value="Chromosome"/>
</dbReference>
<evidence type="ECO:0000256" key="1">
    <source>
        <dbReference type="ARBA" id="ARBA00009589"/>
    </source>
</evidence>
<dbReference type="GO" id="GO:0046872">
    <property type="term" value="F:metal ion binding"/>
    <property type="evidence" value="ECO:0007669"/>
    <property type="project" value="UniProtKB-KW"/>
</dbReference>
<dbReference type="Pfam" id="PF05761">
    <property type="entry name" value="5_nucleotid"/>
    <property type="match status" value="1"/>
</dbReference>
<evidence type="ECO:0000313" key="7">
    <source>
        <dbReference type="Proteomes" id="UP000595564"/>
    </source>
</evidence>
<dbReference type="PANTHER" id="PTHR12103:SF15">
    <property type="entry name" value="CYTOSOLIC PURINE 5'-NUCLEOTIDASE"/>
    <property type="match status" value="1"/>
</dbReference>
<dbReference type="PANTHER" id="PTHR12103">
    <property type="entry name" value="5'-NUCLEOTIDASE DOMAIN-CONTAINING"/>
    <property type="match status" value="1"/>
</dbReference>
<sequence length="494" mass="58828">MLNYFWGLKMDNGTKAPIEHRIFTNRNLKLKGIKAVGFDMDYTLAKYRSPEIEKLTFKKSIEKLVYEKHYPKELLDFEYEENFAIRGLIFDIKHGNILKTNKFRYVKRVYHGFQKYSKKERKNLYTNKKLDLASDNYRAVDTLFEIPETYLFAKLIDYFDKSSAKSQSSSYKWLYDDIRWAVDLVHRDGTLKSIIKEHPEKYIIKNSMLPLALNHFKKNGRKLFIVTNSDYNYTTFVMEFLLGKNFRDFFDIIIYSSSKPDFFTKREPFKIISEGRCFEAEKGNIYLLEQKLGVYGDSILYVGDHIYGDMLKTKQTSAWRTMMIIPELCNHIKIKKMLKEDAKRLIKMFELKNRTNRRLDQTIEELNKLIKEKEDEFDNLNLQTIKEIDSKIEKLTVEQNKLNKKLTELLTKIRELEEEIDKAYNPYFGDLFKEQNELSLFGDQVLDFACTYTSDLTNILYYSPTEYFHTPVQLMPHDKEPEFLDIEISELSEN</sequence>
<dbReference type="KEGG" id="thyd:TTHT_1356"/>
<dbReference type="EC" id="3.1.3.5" evidence="6"/>
<dbReference type="InterPro" id="IPR023214">
    <property type="entry name" value="HAD_sf"/>
</dbReference>
<name>A0A7R6PFN2_9BACT</name>